<dbReference type="PANTHER" id="PTHR31170">
    <property type="entry name" value="BNAC04G53230D PROTEIN"/>
    <property type="match status" value="1"/>
</dbReference>
<dbReference type="InterPro" id="IPR004158">
    <property type="entry name" value="DUF247_pln"/>
</dbReference>
<dbReference type="Pfam" id="PF03140">
    <property type="entry name" value="DUF247"/>
    <property type="match status" value="1"/>
</dbReference>
<accession>A0A1S4DNC7</accession>
<keyword evidence="2" id="KW-1185">Reference proteome</keyword>
<keyword evidence="1" id="KW-1133">Transmembrane helix</keyword>
<organism evidence="3">
    <name type="scientific">Nicotiana tabacum</name>
    <name type="common">Common tobacco</name>
    <dbReference type="NCBI Taxonomy" id="4097"/>
    <lineage>
        <taxon>Eukaryota</taxon>
        <taxon>Viridiplantae</taxon>
        <taxon>Streptophyta</taxon>
        <taxon>Embryophyta</taxon>
        <taxon>Tracheophyta</taxon>
        <taxon>Spermatophyta</taxon>
        <taxon>Magnoliopsida</taxon>
        <taxon>eudicotyledons</taxon>
        <taxon>Gunneridae</taxon>
        <taxon>Pentapetalae</taxon>
        <taxon>asterids</taxon>
        <taxon>lamiids</taxon>
        <taxon>Solanales</taxon>
        <taxon>Solanaceae</taxon>
        <taxon>Nicotianoideae</taxon>
        <taxon>Nicotianeae</taxon>
        <taxon>Nicotiana</taxon>
    </lineage>
</organism>
<dbReference type="STRING" id="4097.A0A1S4DNC7"/>
<reference evidence="3 4" key="2">
    <citation type="submission" date="2025-04" db="UniProtKB">
        <authorList>
            <consortium name="RefSeq"/>
        </authorList>
    </citation>
    <scope>IDENTIFICATION</scope>
</reference>
<dbReference type="OMA" id="CERDIYA"/>
<evidence type="ECO:0000313" key="3">
    <source>
        <dbReference type="RefSeq" id="XP_016514659.1"/>
    </source>
</evidence>
<keyword evidence="1" id="KW-0812">Transmembrane</keyword>
<protein>
    <submittedName>
        <fullName evidence="3 4">UPF0481 protein At3g47200 isoform X1</fullName>
    </submittedName>
</protein>
<dbReference type="PANTHER" id="PTHR31170:SF25">
    <property type="entry name" value="BNAA09G04570D PROTEIN"/>
    <property type="match status" value="1"/>
</dbReference>
<reference key="1">
    <citation type="journal article" date="2014" name="Nat. Commun.">
        <title>The tobacco genome sequence and its comparison with those of tomato and potato.</title>
        <authorList>
            <person name="Sierro N."/>
            <person name="Battey J.N."/>
            <person name="Ouadi S."/>
            <person name="Bakaher N."/>
            <person name="Bovet L."/>
            <person name="Willig A."/>
            <person name="Goepfert S."/>
            <person name="Peitsch M.C."/>
            <person name="Ivanov N.V."/>
        </authorList>
    </citation>
    <scope>NUCLEOTIDE SEQUENCE [LARGE SCALE GENOMIC DNA]</scope>
    <source>
        <strain>cv. TN90</strain>
    </source>
</reference>
<dbReference type="OrthoDB" id="591587at2759"/>
<proteinExistence type="predicted"/>
<name>A0A1S4DNC7_TOBAC</name>
<evidence type="ECO:0000256" key="1">
    <source>
        <dbReference type="SAM" id="Phobius"/>
    </source>
</evidence>
<evidence type="ECO:0000313" key="2">
    <source>
        <dbReference type="Proteomes" id="UP000790787"/>
    </source>
</evidence>
<evidence type="ECO:0000313" key="5">
    <source>
        <dbReference type="RefSeq" id="XP_016514661.1"/>
    </source>
</evidence>
<dbReference type="GeneID" id="107831414"/>
<feature type="transmembrane region" description="Helical" evidence="1">
    <location>
        <begin position="477"/>
        <end position="500"/>
    </location>
</feature>
<keyword evidence="1" id="KW-0472">Membrane</keyword>
<dbReference type="Proteomes" id="UP000790787">
    <property type="component" value="Chromosome 23"/>
</dbReference>
<dbReference type="RefSeq" id="XP_016514660.1">
    <property type="nucleotide sequence ID" value="XM_016659174.1"/>
</dbReference>
<evidence type="ECO:0000313" key="4">
    <source>
        <dbReference type="RefSeq" id="XP_016514660.1"/>
    </source>
</evidence>
<dbReference type="PaxDb" id="4097-A0A1S4DNC7"/>
<dbReference type="AlphaFoldDB" id="A0A1S4DNC7"/>
<gene>
    <name evidence="3 4 5" type="primary">LOC107831414</name>
</gene>
<sequence>MAHHIQITQMDHQIPLFVQTSASEVEDGRKDDHLIEIKERLKLQRDKSLNQIFDERFEDLDNSSIKSTTIFKVNAGIRESNPDAYTPKMISIGPYHKENQELHSMKKYKLLYLRRFLQRKEGLDVESCIRQLEELKDEALKCYEDIYRDIVVKFSEMLLLDGCFVVEFIRENFEIKLRGDYPLIINVLWMRYQVCRDLLLLENQLPFFVLTKLHDMTKCPEELEADFIRMVKSTICYISPNKIPMLKSEIDGDEEKLDHLLHVVHMFCRPSEMTKTSQISNSSMRKECCNIKRYLGKNLGLFRSKEVSASIFWQSWQAPSVTELYEAGASFLKLGSFEEDLMDRTTMFDIKFENGAIQIPCFVVDDSTEAFLRNLIAYEQHSTNLYPTFFLDYADIVSQLIKSRKDVNLLRLNGIILNGLADDGEVANMFNKLGEGVVVAADSTYYAEESRKMSQHCKKPWNQIIANLRPNYFSSPWAGASTVAAVILLILTAMQTILAFRDGIK</sequence>
<dbReference type="KEGG" id="nta:107831414"/>
<dbReference type="RefSeq" id="XP_016514661.1">
    <property type="nucleotide sequence ID" value="XM_016659175.1"/>
</dbReference>
<dbReference type="RefSeq" id="XP_016514659.1">
    <property type="nucleotide sequence ID" value="XM_016659173.1"/>
</dbReference>